<evidence type="ECO:0000256" key="5">
    <source>
        <dbReference type="ARBA" id="ARBA00022703"/>
    </source>
</evidence>
<keyword evidence="13" id="KW-0812">Transmembrane</keyword>
<dbReference type="PRINTS" id="PR00368">
    <property type="entry name" value="FADPNR"/>
</dbReference>
<protein>
    <submittedName>
        <fullName evidence="17">Apoptosis-inducing factor 1, mitochondrial</fullName>
    </submittedName>
</protein>
<dbReference type="InterPro" id="IPR029324">
    <property type="entry name" value="AIF_C"/>
</dbReference>
<evidence type="ECO:0000256" key="8">
    <source>
        <dbReference type="ARBA" id="ARBA00023002"/>
    </source>
</evidence>
<feature type="domain" description="Mitochondrial apoptosis-inducing factor C-terminal" evidence="15">
    <location>
        <begin position="487"/>
        <end position="528"/>
    </location>
</feature>
<dbReference type="InterPro" id="IPR050446">
    <property type="entry name" value="FAD-oxidoreductase/Apoptosis"/>
</dbReference>
<evidence type="ECO:0000256" key="11">
    <source>
        <dbReference type="ARBA" id="ARBA00047786"/>
    </source>
</evidence>
<dbReference type="InterPro" id="IPR036188">
    <property type="entry name" value="FAD/NAD-bd_sf"/>
</dbReference>
<keyword evidence="16" id="KW-1185">Reference proteome</keyword>
<feature type="domain" description="Mitochondrial apoptosis-inducing factor C-terminal" evidence="15">
    <location>
        <begin position="433"/>
        <end position="479"/>
    </location>
</feature>
<accession>A0A1I7XJQ5</accession>
<keyword evidence="5" id="KW-0053">Apoptosis</keyword>
<dbReference type="SUPFAM" id="SSF51905">
    <property type="entry name" value="FAD/NAD(P)-binding domain"/>
    <property type="match status" value="1"/>
</dbReference>
<evidence type="ECO:0000256" key="6">
    <source>
        <dbReference type="ARBA" id="ARBA00022827"/>
    </source>
</evidence>
<keyword evidence="6" id="KW-0274">FAD</keyword>
<evidence type="ECO:0000256" key="3">
    <source>
        <dbReference type="ARBA" id="ARBA00006442"/>
    </source>
</evidence>
<comment type="similarity">
    <text evidence="3">Belongs to the FAD-dependent oxidoreductase family.</text>
</comment>
<keyword evidence="7" id="KW-0809">Transit peptide</keyword>
<dbReference type="GO" id="GO:0016174">
    <property type="term" value="F:NAD(P)H oxidase H2O2-forming activity"/>
    <property type="evidence" value="ECO:0007669"/>
    <property type="project" value="TreeGrafter"/>
</dbReference>
<dbReference type="GO" id="GO:0006915">
    <property type="term" value="P:apoptotic process"/>
    <property type="evidence" value="ECO:0007669"/>
    <property type="project" value="UniProtKB-KW"/>
</dbReference>
<keyword evidence="13" id="KW-1133">Transmembrane helix</keyword>
<feature type="transmembrane region" description="Helical" evidence="13">
    <location>
        <begin position="50"/>
        <end position="69"/>
    </location>
</feature>
<dbReference type="AlphaFoldDB" id="A0A1I7XJQ5"/>
<dbReference type="Gene3D" id="3.50.50.60">
    <property type="entry name" value="FAD/NAD(P)-binding domain"/>
    <property type="match status" value="2"/>
</dbReference>
<sequence length="555" mass="61842">MFLIYINGYHLLQVEKYEVNVCNNTFSASYAWNEDVRLIPSPYKPGKDDYMAFLGAGIGVLLTILALTFRTDVFGMNIKKTDLSHKHLHQKIEHEVKALTDEENNKTEVSEEIQSEEKKCSDTDMSEQETLTVNKETSQAVEEDLARNLETGSTPTGKTVQTPEFVEYLLVGAGTAAYYAALAIRARDANAKVLMIGEEKYLPYNRPPLSKELWWYGDENGFFVPVEDLNSTAHGGVSLLRGKRVTKLCPDNKKAFLDDGTTISYKKCLIATGGKPKSLPILDSASSDIKERILYFRGASFNCFFSFITDGMLRTHYSKVTDSLRNTGVKVFTNAKITGVLKNEDKVELQVDLSKSLVSDYILVAVGIQPDTAIAEASGLEIDPRLGGIATDAELRVRSGVYAAGDACSFYDRSLGRRRVEHWENAHISGRLAGENMTGAKKAFWYQPSFFTKISPHIHINAVGNTDSSLPTVSVFSKDVSGYFQKEELGRKYERGIVFYMGDKDKVVGVLLLNVFGSSIDVARRLIDDARSVTDFRELAKLFPLYEDADSEKKI</sequence>
<evidence type="ECO:0000256" key="9">
    <source>
        <dbReference type="ARBA" id="ARBA00023027"/>
    </source>
</evidence>
<evidence type="ECO:0000256" key="7">
    <source>
        <dbReference type="ARBA" id="ARBA00022946"/>
    </source>
</evidence>
<evidence type="ECO:0000256" key="4">
    <source>
        <dbReference type="ARBA" id="ARBA00022630"/>
    </source>
</evidence>
<keyword evidence="9" id="KW-0520">NAD</keyword>
<dbReference type="PANTHER" id="PTHR43557">
    <property type="entry name" value="APOPTOSIS-INDUCING FACTOR 1"/>
    <property type="match status" value="1"/>
</dbReference>
<feature type="compositionally biased region" description="Polar residues" evidence="12">
    <location>
        <begin position="128"/>
        <end position="140"/>
    </location>
</feature>
<dbReference type="WBParaSite" id="Hba_17735">
    <property type="protein sequence ID" value="Hba_17735"/>
    <property type="gene ID" value="Hba_17735"/>
</dbReference>
<evidence type="ECO:0000256" key="2">
    <source>
        <dbReference type="ARBA" id="ARBA00004173"/>
    </source>
</evidence>
<keyword evidence="4" id="KW-0285">Flavoprotein</keyword>
<evidence type="ECO:0000313" key="16">
    <source>
        <dbReference type="Proteomes" id="UP000095283"/>
    </source>
</evidence>
<feature type="domain" description="FAD/NAD(P)-binding" evidence="14">
    <location>
        <begin position="319"/>
        <end position="429"/>
    </location>
</feature>
<dbReference type="GO" id="GO:0071949">
    <property type="term" value="F:FAD binding"/>
    <property type="evidence" value="ECO:0007669"/>
    <property type="project" value="TreeGrafter"/>
</dbReference>
<organism evidence="16 17">
    <name type="scientific">Heterorhabditis bacteriophora</name>
    <name type="common">Entomopathogenic nematode worm</name>
    <dbReference type="NCBI Taxonomy" id="37862"/>
    <lineage>
        <taxon>Eukaryota</taxon>
        <taxon>Metazoa</taxon>
        <taxon>Ecdysozoa</taxon>
        <taxon>Nematoda</taxon>
        <taxon>Chromadorea</taxon>
        <taxon>Rhabditida</taxon>
        <taxon>Rhabditina</taxon>
        <taxon>Rhabditomorpha</taxon>
        <taxon>Strongyloidea</taxon>
        <taxon>Heterorhabditidae</taxon>
        <taxon>Heterorhabditis</taxon>
    </lineage>
</organism>
<feature type="region of interest" description="Disordered" evidence="12">
    <location>
        <begin position="101"/>
        <end position="141"/>
    </location>
</feature>
<name>A0A1I7XJQ5_HETBA</name>
<keyword evidence="8" id="KW-0560">Oxidoreductase</keyword>
<dbReference type="Pfam" id="PF07992">
    <property type="entry name" value="Pyr_redox_2"/>
    <property type="match status" value="2"/>
</dbReference>
<evidence type="ECO:0000313" key="17">
    <source>
        <dbReference type="WBParaSite" id="Hba_17735"/>
    </source>
</evidence>
<dbReference type="GO" id="GO:0033108">
    <property type="term" value="P:mitochondrial respiratory chain complex assembly"/>
    <property type="evidence" value="ECO:0007669"/>
    <property type="project" value="TreeGrafter"/>
</dbReference>
<evidence type="ECO:0000256" key="1">
    <source>
        <dbReference type="ARBA" id="ARBA00001974"/>
    </source>
</evidence>
<dbReference type="SMART" id="SM01353">
    <property type="entry name" value="AIF_C"/>
    <property type="match status" value="1"/>
</dbReference>
<dbReference type="PANTHER" id="PTHR43557:SF4">
    <property type="entry name" value="APOPTOSIS-INDUCING FACTOR 1, MITOCHONDRIAL"/>
    <property type="match status" value="1"/>
</dbReference>
<keyword evidence="13" id="KW-0472">Membrane</keyword>
<feature type="compositionally biased region" description="Basic and acidic residues" evidence="12">
    <location>
        <begin position="101"/>
        <end position="122"/>
    </location>
</feature>
<dbReference type="InterPro" id="IPR016156">
    <property type="entry name" value="FAD/NAD-linked_Rdtase_dimer_sf"/>
</dbReference>
<dbReference type="InterPro" id="IPR023753">
    <property type="entry name" value="FAD/NAD-binding_dom"/>
</dbReference>
<dbReference type="Proteomes" id="UP000095283">
    <property type="component" value="Unplaced"/>
</dbReference>
<dbReference type="Gene3D" id="3.30.390.30">
    <property type="match status" value="1"/>
</dbReference>
<dbReference type="GO" id="GO:0005739">
    <property type="term" value="C:mitochondrion"/>
    <property type="evidence" value="ECO:0007669"/>
    <property type="project" value="UniProtKB-SubCell"/>
</dbReference>
<evidence type="ECO:0000259" key="15">
    <source>
        <dbReference type="Pfam" id="PF14721"/>
    </source>
</evidence>
<evidence type="ECO:0000256" key="13">
    <source>
        <dbReference type="SAM" id="Phobius"/>
    </source>
</evidence>
<dbReference type="SUPFAM" id="SSF55424">
    <property type="entry name" value="FAD/NAD-linked reductases, dimerisation (C-terminal) domain"/>
    <property type="match status" value="1"/>
</dbReference>
<evidence type="ECO:0000256" key="10">
    <source>
        <dbReference type="ARBA" id="ARBA00023128"/>
    </source>
</evidence>
<comment type="catalytic activity">
    <reaction evidence="11">
        <text>A + NADH + H(+) = AH2 + NAD(+)</text>
        <dbReference type="Rhea" id="RHEA:11356"/>
        <dbReference type="ChEBI" id="CHEBI:13193"/>
        <dbReference type="ChEBI" id="CHEBI:15378"/>
        <dbReference type="ChEBI" id="CHEBI:17499"/>
        <dbReference type="ChEBI" id="CHEBI:57540"/>
        <dbReference type="ChEBI" id="CHEBI:57945"/>
    </reaction>
</comment>
<proteinExistence type="inferred from homology"/>
<comment type="cofactor">
    <cofactor evidence="1">
        <name>FAD</name>
        <dbReference type="ChEBI" id="CHEBI:57692"/>
    </cofactor>
</comment>
<dbReference type="GO" id="GO:0046983">
    <property type="term" value="F:protein dimerization activity"/>
    <property type="evidence" value="ECO:0007669"/>
    <property type="project" value="InterPro"/>
</dbReference>
<comment type="subcellular location">
    <subcellularLocation>
        <location evidence="2">Mitochondrion</location>
    </subcellularLocation>
</comment>
<reference evidence="17" key="1">
    <citation type="submission" date="2016-11" db="UniProtKB">
        <authorList>
            <consortium name="WormBaseParasite"/>
        </authorList>
    </citation>
    <scope>IDENTIFICATION</scope>
</reference>
<keyword evidence="10" id="KW-0496">Mitochondrion</keyword>
<feature type="domain" description="FAD/NAD(P)-binding" evidence="14">
    <location>
        <begin position="168"/>
        <end position="284"/>
    </location>
</feature>
<evidence type="ECO:0000256" key="12">
    <source>
        <dbReference type="SAM" id="MobiDB-lite"/>
    </source>
</evidence>
<dbReference type="Pfam" id="PF14721">
    <property type="entry name" value="AIF_C"/>
    <property type="match status" value="2"/>
</dbReference>
<evidence type="ECO:0000259" key="14">
    <source>
        <dbReference type="Pfam" id="PF07992"/>
    </source>
</evidence>